<comment type="catalytic activity">
    <reaction evidence="2">
        <text>a 1,2-diacyl-sn-glycero-3-phospho-(1D-myo-inositol-3-phosphate) + H2O = a 1,2-diacyl-sn-glycero-3-phospho-(1D-myo-inositol) + phosphate</text>
        <dbReference type="Rhea" id="RHEA:12316"/>
        <dbReference type="ChEBI" id="CHEBI:15377"/>
        <dbReference type="ChEBI" id="CHEBI:43474"/>
        <dbReference type="ChEBI" id="CHEBI:57880"/>
        <dbReference type="ChEBI" id="CHEBI:58088"/>
        <dbReference type="EC" id="3.1.3.64"/>
    </reaction>
    <physiologicalReaction direction="left-to-right" evidence="2">
        <dbReference type="Rhea" id="RHEA:12317"/>
    </physiologicalReaction>
</comment>
<evidence type="ECO:0000256" key="5">
    <source>
        <dbReference type="ARBA" id="ARBA00041396"/>
    </source>
</evidence>
<name>A0A4E0R726_FASHE</name>
<evidence type="ECO:0000256" key="1">
    <source>
        <dbReference type="ARBA" id="ARBA00013038"/>
    </source>
</evidence>
<dbReference type="InterPro" id="IPR002013">
    <property type="entry name" value="SAC_dom"/>
</dbReference>
<keyword evidence="10" id="KW-1185">Reference proteome</keyword>
<comment type="catalytic activity">
    <reaction evidence="3">
        <text>a 1,2-diacyl-sn-glycero-3-phospho-(1D-myo-inositol 4-phosphate) + H2O = a 1,2-diacyl-sn-glycero-3-phospho-(1D-myo-inositol) + phosphate</text>
        <dbReference type="Rhea" id="RHEA:55652"/>
        <dbReference type="ChEBI" id="CHEBI:15377"/>
        <dbReference type="ChEBI" id="CHEBI:43474"/>
        <dbReference type="ChEBI" id="CHEBI:57880"/>
        <dbReference type="ChEBI" id="CHEBI:58178"/>
    </reaction>
    <physiologicalReaction direction="left-to-right" evidence="3">
        <dbReference type="Rhea" id="RHEA:55653"/>
    </physiologicalReaction>
</comment>
<reference evidence="9" key="1">
    <citation type="submission" date="2019-03" db="EMBL/GenBank/DDBJ databases">
        <title>Improved annotation for the trematode Fasciola hepatica.</title>
        <authorList>
            <person name="Choi Y.-J."/>
            <person name="Martin J."/>
            <person name="Mitreva M."/>
        </authorList>
    </citation>
    <scope>NUCLEOTIDE SEQUENCE [LARGE SCALE GENOMIC DNA]</scope>
</reference>
<dbReference type="EMBL" id="JXXN02002505">
    <property type="protein sequence ID" value="THD22815.1"/>
    <property type="molecule type" value="Genomic_DNA"/>
</dbReference>
<protein>
    <recommendedName>
        <fullName evidence="4">Phosphatidylinositol-3-phosphatase SAC1</fullName>
        <ecNumber evidence="1">3.1.3.64</ecNumber>
    </recommendedName>
    <alternativeName>
        <fullName evidence="6">Phosphatidylinositol-4-phosphate phosphatase</fullName>
    </alternativeName>
    <alternativeName>
        <fullName evidence="5">Suppressor of actin mutations 1-like protein</fullName>
    </alternativeName>
</protein>
<dbReference type="GO" id="GO:0043812">
    <property type="term" value="F:phosphatidylinositol-4-phosphate phosphatase activity"/>
    <property type="evidence" value="ECO:0007669"/>
    <property type="project" value="TreeGrafter"/>
</dbReference>
<keyword evidence="7" id="KW-1133">Transmembrane helix</keyword>
<evidence type="ECO:0000313" key="10">
    <source>
        <dbReference type="Proteomes" id="UP000230066"/>
    </source>
</evidence>
<evidence type="ECO:0000256" key="3">
    <source>
        <dbReference type="ARBA" id="ARBA00036807"/>
    </source>
</evidence>
<evidence type="ECO:0000313" key="9">
    <source>
        <dbReference type="EMBL" id="THD22815.1"/>
    </source>
</evidence>
<evidence type="ECO:0000256" key="2">
    <source>
        <dbReference type="ARBA" id="ARBA00036631"/>
    </source>
</evidence>
<evidence type="ECO:0000259" key="8">
    <source>
        <dbReference type="PROSITE" id="PS50275"/>
    </source>
</evidence>
<dbReference type="PROSITE" id="PS50275">
    <property type="entry name" value="SAC"/>
    <property type="match status" value="1"/>
</dbReference>
<dbReference type="PANTHER" id="PTHR45662:SF2">
    <property type="entry name" value="PHOSPHATIDYLINOSITOL-3-PHOSPHATASE SAC1"/>
    <property type="match status" value="1"/>
</dbReference>
<evidence type="ECO:0000256" key="7">
    <source>
        <dbReference type="SAM" id="Phobius"/>
    </source>
</evidence>
<dbReference type="GO" id="GO:0004438">
    <property type="term" value="F:phosphatidylinositol-3-phosphate phosphatase activity"/>
    <property type="evidence" value="ECO:0007669"/>
    <property type="project" value="UniProtKB-EC"/>
</dbReference>
<feature type="domain" description="SAC" evidence="8">
    <location>
        <begin position="126"/>
        <end position="518"/>
    </location>
</feature>
<dbReference type="GO" id="GO:0046856">
    <property type="term" value="P:phosphatidylinositol dephosphorylation"/>
    <property type="evidence" value="ECO:0007669"/>
    <property type="project" value="TreeGrafter"/>
</dbReference>
<dbReference type="GO" id="GO:0005783">
    <property type="term" value="C:endoplasmic reticulum"/>
    <property type="evidence" value="ECO:0007669"/>
    <property type="project" value="TreeGrafter"/>
</dbReference>
<dbReference type="Pfam" id="PF02383">
    <property type="entry name" value="Syja_N"/>
    <property type="match status" value="1"/>
</dbReference>
<accession>A0A4E0R726</accession>
<gene>
    <name evidence="9" type="ORF">D915_006411</name>
</gene>
<proteinExistence type="predicted"/>
<dbReference type="EC" id="3.1.3.64" evidence="1"/>
<evidence type="ECO:0000256" key="4">
    <source>
        <dbReference type="ARBA" id="ARBA00040795"/>
    </source>
</evidence>
<dbReference type="PANTHER" id="PTHR45662">
    <property type="entry name" value="PHOSPHATIDYLINOSITIDE PHOSPHATASE SAC1"/>
    <property type="match status" value="1"/>
</dbReference>
<feature type="transmembrane region" description="Helical" evidence="7">
    <location>
        <begin position="603"/>
        <end position="624"/>
    </location>
</feature>
<keyword evidence="7" id="KW-0812">Transmembrane</keyword>
<sequence length="663" mass="75283">MVHDEYRLFVSPEAYFLVPVGGKEVLIVDRISQELRIEYNANVIPPSLESVPIYGIWGTISLISGKVLYVLSIQRVLFTCHYWSRESWRVVRPHNLEGGSQYPLPLWQIQYQSFKYTDEKVYCQMLETVLNIDGFYYSTTYDLTHTQQRLADTSPEFKTKSSFERCDPRFTWNHFLLSSWSNQLAESASRSTKEGSTIPSTWNRFDYCLPVIQGFVGIIENPQGEISNGKSTTTYALISRRSMERVGTRFNSRGVDQRGNASNTVETEQILEMNGNRFSFVQLRGSVPLYWSQRPNLRYKPKVLLGGSQLSVFSGVSDMGLGPGVRVDEAGLASAQSAITRTHFNQLVYTHGYGRQIVVNLLDQKGLERPLNRAYATATTDLDENEVKYEGFDFHRECGSMRWDRLTILLERLVPELEVIKQFHLVVNGSVAKTRQTGTFRTNCIDCLDRTNVVQSMLAWCALEQALVTLGVLDASARSSSASASSTSALAQRWPQFGPRFREVWADNADYCSLQYTGTRALKTDFTRTGKRTFYGMLMDGYNSLIRYYMNNFTDGFRQDAMHLFLGHYLIHDADGTPKPLTGPGGRGRRGSGNADTEWRTQFLPLVFTFAMAMSILCIIVPTAHWTEQVTYVLFWGTASVLSAFAIFAYGEEFVDRPRFCPD</sequence>
<evidence type="ECO:0000256" key="6">
    <source>
        <dbReference type="ARBA" id="ARBA00041911"/>
    </source>
</evidence>
<organism evidence="9 10">
    <name type="scientific">Fasciola hepatica</name>
    <name type="common">Liver fluke</name>
    <dbReference type="NCBI Taxonomy" id="6192"/>
    <lineage>
        <taxon>Eukaryota</taxon>
        <taxon>Metazoa</taxon>
        <taxon>Spiralia</taxon>
        <taxon>Lophotrochozoa</taxon>
        <taxon>Platyhelminthes</taxon>
        <taxon>Trematoda</taxon>
        <taxon>Digenea</taxon>
        <taxon>Plagiorchiida</taxon>
        <taxon>Echinostomata</taxon>
        <taxon>Echinostomatoidea</taxon>
        <taxon>Fasciolidae</taxon>
        <taxon>Fasciola</taxon>
    </lineage>
</organism>
<keyword evidence="7" id="KW-0472">Membrane</keyword>
<comment type="caution">
    <text evidence="9">The sequence shown here is derived from an EMBL/GenBank/DDBJ whole genome shotgun (WGS) entry which is preliminary data.</text>
</comment>
<dbReference type="AlphaFoldDB" id="A0A4E0R726"/>
<dbReference type="Proteomes" id="UP000230066">
    <property type="component" value="Unassembled WGS sequence"/>
</dbReference>
<feature type="transmembrane region" description="Helical" evidence="7">
    <location>
        <begin position="630"/>
        <end position="650"/>
    </location>
</feature>